<sequence length="248" mass="28939">MERIHDQFLSLNQSAQQWFSVISVVSQKQVRSVESHRSSRSLHQFSDASESGYGTVTYLRLENAFGEIHCSFVMGKARVTPLKTITVPRLELTAATVAVRTNKMLLNELEITIDRCIFWTDSMSVLRYILNEYARFQTFLANRLAVIHEGSYTDIWRYVNTTLNPADHASRRLTSSEMNKRNWIVAPAFLWKDDDFWPKPLSNNHERICAYDPEDKQQLCEQSLKPKFRMTILWESRSLLRITRLGCR</sequence>
<keyword evidence="2" id="KW-1185">Reference proteome</keyword>
<organism evidence="1 2">
    <name type="scientific">Mytilus coruscus</name>
    <name type="common">Sea mussel</name>
    <dbReference type="NCBI Taxonomy" id="42192"/>
    <lineage>
        <taxon>Eukaryota</taxon>
        <taxon>Metazoa</taxon>
        <taxon>Spiralia</taxon>
        <taxon>Lophotrochozoa</taxon>
        <taxon>Mollusca</taxon>
        <taxon>Bivalvia</taxon>
        <taxon>Autobranchia</taxon>
        <taxon>Pteriomorphia</taxon>
        <taxon>Mytilida</taxon>
        <taxon>Mytiloidea</taxon>
        <taxon>Mytilidae</taxon>
        <taxon>Mytilinae</taxon>
        <taxon>Mytilus</taxon>
    </lineage>
</organism>
<dbReference type="AlphaFoldDB" id="A0A6J8AW89"/>
<reference evidence="1 2" key="1">
    <citation type="submission" date="2020-06" db="EMBL/GenBank/DDBJ databases">
        <authorList>
            <person name="Li R."/>
            <person name="Bekaert M."/>
        </authorList>
    </citation>
    <scope>NUCLEOTIDE SEQUENCE [LARGE SCALE GENOMIC DNA]</scope>
    <source>
        <strain evidence="2">wild</strain>
    </source>
</reference>
<dbReference type="InterPro" id="IPR008042">
    <property type="entry name" value="Retrotrans_Pao"/>
</dbReference>
<protein>
    <submittedName>
        <fullName evidence="1">Uncharacterized protein</fullName>
    </submittedName>
</protein>
<dbReference type="EMBL" id="CACVKT020002126">
    <property type="protein sequence ID" value="CAC5375223.1"/>
    <property type="molecule type" value="Genomic_DNA"/>
</dbReference>
<dbReference type="Proteomes" id="UP000507470">
    <property type="component" value="Unassembled WGS sequence"/>
</dbReference>
<gene>
    <name evidence="1" type="ORF">MCOR_12309</name>
</gene>
<name>A0A6J8AW89_MYTCO</name>
<dbReference type="PANTHER" id="PTHR47331:SF1">
    <property type="entry name" value="GAG-LIKE PROTEIN"/>
    <property type="match status" value="1"/>
</dbReference>
<evidence type="ECO:0000313" key="2">
    <source>
        <dbReference type="Proteomes" id="UP000507470"/>
    </source>
</evidence>
<dbReference type="OrthoDB" id="10067762at2759"/>
<dbReference type="Pfam" id="PF05380">
    <property type="entry name" value="Peptidase_A17"/>
    <property type="match status" value="1"/>
</dbReference>
<proteinExistence type="predicted"/>
<evidence type="ECO:0000313" key="1">
    <source>
        <dbReference type="EMBL" id="CAC5375223.1"/>
    </source>
</evidence>
<dbReference type="PANTHER" id="PTHR47331">
    <property type="entry name" value="PHD-TYPE DOMAIN-CONTAINING PROTEIN"/>
    <property type="match status" value="1"/>
</dbReference>
<accession>A0A6J8AW89</accession>